<evidence type="ECO:0000259" key="6">
    <source>
        <dbReference type="PROSITE" id="PS50109"/>
    </source>
</evidence>
<keyword evidence="5 7" id="KW-0418">Kinase</keyword>
<dbReference type="PANTHER" id="PTHR43304">
    <property type="entry name" value="PHYTOCHROME-LIKE PROTEIN CPH1"/>
    <property type="match status" value="1"/>
</dbReference>
<dbReference type="PANTHER" id="PTHR43304:SF1">
    <property type="entry name" value="PAC DOMAIN-CONTAINING PROTEIN"/>
    <property type="match status" value="1"/>
</dbReference>
<dbReference type="PRINTS" id="PR00344">
    <property type="entry name" value="BCTRLSENSOR"/>
</dbReference>
<accession>A0ABU3DUM5</accession>
<dbReference type="Gene3D" id="3.30.565.10">
    <property type="entry name" value="Histidine kinase-like ATPase, C-terminal domain"/>
    <property type="match status" value="1"/>
</dbReference>
<dbReference type="InterPro" id="IPR004358">
    <property type="entry name" value="Sig_transdc_His_kin-like_C"/>
</dbReference>
<evidence type="ECO:0000256" key="3">
    <source>
        <dbReference type="ARBA" id="ARBA00022553"/>
    </source>
</evidence>
<feature type="domain" description="Histidine kinase" evidence="6">
    <location>
        <begin position="150"/>
        <end position="362"/>
    </location>
</feature>
<dbReference type="Gene3D" id="1.10.287.130">
    <property type="match status" value="1"/>
</dbReference>
<dbReference type="PROSITE" id="PS50109">
    <property type="entry name" value="HIS_KIN"/>
    <property type="match status" value="1"/>
</dbReference>
<dbReference type="InterPro" id="IPR052162">
    <property type="entry name" value="Sensor_kinase/Photoreceptor"/>
</dbReference>
<keyword evidence="8" id="KW-1185">Reference proteome</keyword>
<dbReference type="CDD" id="cd00130">
    <property type="entry name" value="PAS"/>
    <property type="match status" value="1"/>
</dbReference>
<dbReference type="Pfam" id="PF13426">
    <property type="entry name" value="PAS_9"/>
    <property type="match status" value="1"/>
</dbReference>
<dbReference type="SUPFAM" id="SSF55874">
    <property type="entry name" value="ATPase domain of HSP90 chaperone/DNA topoisomerase II/histidine kinase"/>
    <property type="match status" value="1"/>
</dbReference>
<dbReference type="EMBL" id="JAVRHN010000010">
    <property type="protein sequence ID" value="MDT0687406.1"/>
    <property type="molecule type" value="Genomic_DNA"/>
</dbReference>
<comment type="catalytic activity">
    <reaction evidence="1">
        <text>ATP + protein L-histidine = ADP + protein N-phospho-L-histidine.</text>
        <dbReference type="EC" id="2.7.13.3"/>
    </reaction>
</comment>
<dbReference type="InterPro" id="IPR000014">
    <property type="entry name" value="PAS"/>
</dbReference>
<dbReference type="GO" id="GO:0004673">
    <property type="term" value="F:protein histidine kinase activity"/>
    <property type="evidence" value="ECO:0007669"/>
    <property type="project" value="UniProtKB-EC"/>
</dbReference>
<dbReference type="InterPro" id="IPR003661">
    <property type="entry name" value="HisK_dim/P_dom"/>
</dbReference>
<sequence>MKIISSPPEDTAYDLAPFFELSEDYLCIAGFDGYFRSINPAFVKLLGYSEKELFSFPISELIFQPDRTKTANLREQLREGVPLLNFQNRYITKTGEIVWLTWTSIPVPSQELIYAIAKNITHIKNQEQERNTLIKNISFLNKELTKLSYTTTHDLKSPVNNLISLFSLLDTTEIKNEDNLLYMDLLKESAESLKDILNNYIDTIKETGKSLVKTEKLDINKVFQDTINPIKYLIQSTNTSFDTDFSEVKFVNFNSFYLHSIFLNLISNSIKYARPGVPPIIKITSKKIANTVHVIYNDNGLGFNMNKVEDKVFRLHETFHGHTESKGVGLYLVKDYMNTLGGTVSLKSEVDKGSTFSLVFKV</sequence>
<evidence type="ECO:0000313" key="8">
    <source>
        <dbReference type="Proteomes" id="UP001253848"/>
    </source>
</evidence>
<keyword evidence="3" id="KW-0597">Phosphoprotein</keyword>
<dbReference type="SUPFAM" id="SSF55785">
    <property type="entry name" value="PYP-like sensor domain (PAS domain)"/>
    <property type="match status" value="1"/>
</dbReference>
<dbReference type="Gene3D" id="3.30.450.20">
    <property type="entry name" value="PAS domain"/>
    <property type="match status" value="1"/>
</dbReference>
<gene>
    <name evidence="7" type="ORF">RM541_13625</name>
</gene>
<dbReference type="InterPro" id="IPR036097">
    <property type="entry name" value="HisK_dim/P_sf"/>
</dbReference>
<evidence type="ECO:0000256" key="1">
    <source>
        <dbReference type="ARBA" id="ARBA00000085"/>
    </source>
</evidence>
<evidence type="ECO:0000256" key="2">
    <source>
        <dbReference type="ARBA" id="ARBA00012438"/>
    </source>
</evidence>
<dbReference type="InterPro" id="IPR005467">
    <property type="entry name" value="His_kinase_dom"/>
</dbReference>
<proteinExistence type="predicted"/>
<dbReference type="SMART" id="SM00091">
    <property type="entry name" value="PAS"/>
    <property type="match status" value="1"/>
</dbReference>
<evidence type="ECO:0000256" key="5">
    <source>
        <dbReference type="ARBA" id="ARBA00022777"/>
    </source>
</evidence>
<dbReference type="SUPFAM" id="SSF47384">
    <property type="entry name" value="Homodimeric domain of signal transducing histidine kinase"/>
    <property type="match status" value="1"/>
</dbReference>
<dbReference type="InterPro" id="IPR035965">
    <property type="entry name" value="PAS-like_dom_sf"/>
</dbReference>
<protein>
    <recommendedName>
        <fullName evidence="2">histidine kinase</fullName>
        <ecNumber evidence="2">2.7.13.3</ecNumber>
    </recommendedName>
</protein>
<dbReference type="EC" id="2.7.13.3" evidence="2"/>
<name>A0ABU3DUM5_9FLAO</name>
<keyword evidence="4 7" id="KW-0808">Transferase</keyword>
<dbReference type="Pfam" id="PF02518">
    <property type="entry name" value="HATPase_c"/>
    <property type="match status" value="1"/>
</dbReference>
<evidence type="ECO:0000256" key="4">
    <source>
        <dbReference type="ARBA" id="ARBA00022679"/>
    </source>
</evidence>
<dbReference type="Proteomes" id="UP001253848">
    <property type="component" value="Unassembled WGS sequence"/>
</dbReference>
<reference evidence="7 8" key="1">
    <citation type="submission" date="2023-09" db="EMBL/GenBank/DDBJ databases">
        <authorList>
            <person name="Rey-Velasco X."/>
        </authorList>
    </citation>
    <scope>NUCLEOTIDE SEQUENCE [LARGE SCALE GENOMIC DNA]</scope>
    <source>
        <strain evidence="7 8">F225</strain>
    </source>
</reference>
<dbReference type="SMART" id="SM00387">
    <property type="entry name" value="HATPase_c"/>
    <property type="match status" value="1"/>
</dbReference>
<dbReference type="InterPro" id="IPR036890">
    <property type="entry name" value="HATPase_C_sf"/>
</dbReference>
<comment type="caution">
    <text evidence="7">The sequence shown here is derived from an EMBL/GenBank/DDBJ whole genome shotgun (WGS) entry which is preliminary data.</text>
</comment>
<dbReference type="InterPro" id="IPR003594">
    <property type="entry name" value="HATPase_dom"/>
</dbReference>
<dbReference type="RefSeq" id="WP_311500689.1">
    <property type="nucleotide sequence ID" value="NZ_JAVRHN010000010.1"/>
</dbReference>
<evidence type="ECO:0000313" key="7">
    <source>
        <dbReference type="EMBL" id="MDT0687406.1"/>
    </source>
</evidence>
<dbReference type="NCBIfam" id="TIGR00229">
    <property type="entry name" value="sensory_box"/>
    <property type="match status" value="1"/>
</dbReference>
<dbReference type="CDD" id="cd00082">
    <property type="entry name" value="HisKA"/>
    <property type="match status" value="1"/>
</dbReference>
<organism evidence="7 8">
    <name type="scientific">Autumnicola psychrophila</name>
    <dbReference type="NCBI Taxonomy" id="3075592"/>
    <lineage>
        <taxon>Bacteria</taxon>
        <taxon>Pseudomonadati</taxon>
        <taxon>Bacteroidota</taxon>
        <taxon>Flavobacteriia</taxon>
        <taxon>Flavobacteriales</taxon>
        <taxon>Flavobacteriaceae</taxon>
        <taxon>Autumnicola</taxon>
    </lineage>
</organism>